<accession>A0ABV9SD76</accession>
<feature type="region of interest" description="Disordered" evidence="1">
    <location>
        <begin position="118"/>
        <end position="148"/>
    </location>
</feature>
<proteinExistence type="predicted"/>
<evidence type="ECO:0000259" key="3">
    <source>
        <dbReference type="Pfam" id="PF10756"/>
    </source>
</evidence>
<keyword evidence="2" id="KW-1133">Transmembrane helix</keyword>
<reference evidence="5" key="1">
    <citation type="journal article" date="2019" name="Int. J. Syst. Evol. Microbiol.">
        <title>The Global Catalogue of Microorganisms (GCM) 10K type strain sequencing project: providing services to taxonomists for standard genome sequencing and annotation.</title>
        <authorList>
            <consortium name="The Broad Institute Genomics Platform"/>
            <consortium name="The Broad Institute Genome Sequencing Center for Infectious Disease"/>
            <person name="Wu L."/>
            <person name="Ma J."/>
        </authorList>
    </citation>
    <scope>NUCLEOTIDE SEQUENCE [LARGE SCALE GENOMIC DNA]</scope>
    <source>
        <strain evidence="5">ZS-22-S1</strain>
    </source>
</reference>
<dbReference type="EMBL" id="JBHSIS010000022">
    <property type="protein sequence ID" value="MFC4858355.1"/>
    <property type="molecule type" value="Genomic_DNA"/>
</dbReference>
<evidence type="ECO:0000313" key="4">
    <source>
        <dbReference type="EMBL" id="MFC4858355.1"/>
    </source>
</evidence>
<dbReference type="Pfam" id="PF10756">
    <property type="entry name" value="bPH_6"/>
    <property type="match status" value="1"/>
</dbReference>
<keyword evidence="5" id="KW-1185">Reference proteome</keyword>
<keyword evidence="2" id="KW-0472">Membrane</keyword>
<dbReference type="RefSeq" id="WP_378060803.1">
    <property type="nucleotide sequence ID" value="NZ_JBHSIS010000022.1"/>
</dbReference>
<organism evidence="4 5">
    <name type="scientific">Actinophytocola glycyrrhizae</name>
    <dbReference type="NCBI Taxonomy" id="2044873"/>
    <lineage>
        <taxon>Bacteria</taxon>
        <taxon>Bacillati</taxon>
        <taxon>Actinomycetota</taxon>
        <taxon>Actinomycetes</taxon>
        <taxon>Pseudonocardiales</taxon>
        <taxon>Pseudonocardiaceae</taxon>
    </lineage>
</organism>
<comment type="caution">
    <text evidence="4">The sequence shown here is derived from an EMBL/GenBank/DDBJ whole genome shotgun (WGS) entry which is preliminary data.</text>
</comment>
<evidence type="ECO:0000256" key="1">
    <source>
        <dbReference type="SAM" id="MobiDB-lite"/>
    </source>
</evidence>
<feature type="domain" description="Low molecular weight protein antigen 6 PH" evidence="3">
    <location>
        <begin position="55"/>
        <end position="124"/>
    </location>
</feature>
<feature type="compositionally biased region" description="Basic and acidic residues" evidence="1">
    <location>
        <begin position="139"/>
        <end position="148"/>
    </location>
</feature>
<evidence type="ECO:0000256" key="2">
    <source>
        <dbReference type="SAM" id="Phobius"/>
    </source>
</evidence>
<feature type="transmembrane region" description="Helical" evidence="2">
    <location>
        <begin position="40"/>
        <end position="58"/>
    </location>
</feature>
<dbReference type="Proteomes" id="UP001595859">
    <property type="component" value="Unassembled WGS sequence"/>
</dbReference>
<keyword evidence="2" id="KW-0812">Transmembrane</keyword>
<gene>
    <name evidence="4" type="ORF">ACFPCV_33075</name>
</gene>
<evidence type="ECO:0000313" key="5">
    <source>
        <dbReference type="Proteomes" id="UP001595859"/>
    </source>
</evidence>
<sequence length="148" mass="16271">MTVPQLPSRLVFRIPSTAVLGALLFAVTATPFAWAAPGLYLVYVVPVVAIVWVLRVRTTADGEKLVARTLFGRHVLPWTDVRALKLSERSWVRAVDEAGKELPLPNVRTRHLPALSLISGGRLDDPTEAPEQTPEEESGEPREEAKAE</sequence>
<protein>
    <submittedName>
        <fullName evidence="4">PH domain-containing protein</fullName>
    </submittedName>
</protein>
<dbReference type="InterPro" id="IPR019692">
    <property type="entry name" value="CFP-6_PH"/>
</dbReference>
<name>A0ABV9SD76_9PSEU</name>
<feature type="transmembrane region" description="Helical" evidence="2">
    <location>
        <begin position="12"/>
        <end position="34"/>
    </location>
</feature>